<keyword evidence="5" id="KW-0520">NAD</keyword>
<dbReference type="CDD" id="cd05305">
    <property type="entry name" value="L-AlaDH"/>
    <property type="match status" value="1"/>
</dbReference>
<feature type="domain" description="Alanine dehydrogenase/pyridine nucleotide transhydrogenase NAD(H)-binding" evidence="6">
    <location>
        <begin position="146"/>
        <end position="294"/>
    </location>
</feature>
<dbReference type="EMBL" id="JAUHQA010000001">
    <property type="protein sequence ID" value="MDN4481050.1"/>
    <property type="molecule type" value="Genomic_DNA"/>
</dbReference>
<dbReference type="Pfam" id="PF05222">
    <property type="entry name" value="AlaDh_PNT_N"/>
    <property type="match status" value="1"/>
</dbReference>
<evidence type="ECO:0000256" key="4">
    <source>
        <dbReference type="ARBA" id="ARBA00023002"/>
    </source>
</evidence>
<dbReference type="InterPro" id="IPR007698">
    <property type="entry name" value="AlaDH/PNT_NAD(H)-bd"/>
</dbReference>
<dbReference type="SUPFAM" id="SSF52283">
    <property type="entry name" value="Formate/glycerate dehydrogenase catalytic domain-like"/>
    <property type="match status" value="1"/>
</dbReference>
<dbReference type="InterPro" id="IPR008141">
    <property type="entry name" value="Ala_DH"/>
</dbReference>
<dbReference type="PIRSF" id="PIRSF000183">
    <property type="entry name" value="Alanine_dh"/>
    <property type="match status" value="1"/>
</dbReference>
<reference evidence="8" key="1">
    <citation type="submission" date="2023-06" db="EMBL/GenBank/DDBJ databases">
        <title>Egi l300058.</title>
        <authorList>
            <person name="Gao L."/>
            <person name="Fang B.-Z."/>
            <person name="Li W.-J."/>
        </authorList>
    </citation>
    <scope>NUCLEOTIDE SEQUENCE</scope>
    <source>
        <strain evidence="8">EGI L300058</strain>
    </source>
</reference>
<gene>
    <name evidence="8" type="primary">ald</name>
    <name evidence="8" type="ORF">QQX02_08965</name>
</gene>
<comment type="similarity">
    <text evidence="2 5">Belongs to the AlaDH/PNT family.</text>
</comment>
<organism evidence="8 9">
    <name type="scientific">Demequina muriae</name>
    <dbReference type="NCBI Taxonomy" id="3051664"/>
    <lineage>
        <taxon>Bacteria</taxon>
        <taxon>Bacillati</taxon>
        <taxon>Actinomycetota</taxon>
        <taxon>Actinomycetes</taxon>
        <taxon>Micrococcales</taxon>
        <taxon>Demequinaceae</taxon>
        <taxon>Demequina</taxon>
    </lineage>
</organism>
<evidence type="ECO:0000259" key="7">
    <source>
        <dbReference type="SMART" id="SM01003"/>
    </source>
</evidence>
<proteinExistence type="inferred from homology"/>
<dbReference type="SUPFAM" id="SSF51735">
    <property type="entry name" value="NAD(P)-binding Rossmann-fold domains"/>
    <property type="match status" value="1"/>
</dbReference>
<sequence length="371" mass="37974">MRIGIPRETKNRETRVALTPEGARALADDGHEVLVERGAGAAAFLPDDEYEAAGASIVSTSEAWGADLVLKVKEPVEGEYGLLRANVLFTFLHLAANEPLAAALVQAGTTAFSYDTVQVEDGSLPLLTPMSVIAGRLATLEGGHHLLSSQGGRGVLISGAPGVAGARVVVIGGGVAGSHALAQAVGMGADAVVIDLDEARLAALARTHGDRVRTVVSTPAAIEREVLAADLVIGAVLVPGHRAPKVVSRDTVMRMRPGAVMVDIAIDQGGCFEVSRPTTHDDPVFTVGEVQVYCVANMPGAVGATATAALAHATLPYITALAGGWERAVAADGALARGLNTDAGTVRYPAVAQAFPHLPADPPAVRAVEAE</sequence>
<protein>
    <recommendedName>
        <fullName evidence="3 5">Alanine dehydrogenase</fullName>
        <ecNumber evidence="3 5">1.4.1.1</ecNumber>
    </recommendedName>
</protein>
<keyword evidence="9" id="KW-1185">Reference proteome</keyword>
<evidence type="ECO:0000313" key="8">
    <source>
        <dbReference type="EMBL" id="MDN4481050.1"/>
    </source>
</evidence>
<dbReference type="RefSeq" id="WP_301142558.1">
    <property type="nucleotide sequence ID" value="NZ_JAUHQA010000001.1"/>
</dbReference>
<dbReference type="GO" id="GO:0000286">
    <property type="term" value="F:alanine dehydrogenase activity"/>
    <property type="evidence" value="ECO:0007669"/>
    <property type="project" value="UniProtKB-EC"/>
</dbReference>
<comment type="function">
    <text evidence="5">Catalyzes the reversible reductive amination of pyruvate to L-alanine.</text>
</comment>
<dbReference type="Proteomes" id="UP001172708">
    <property type="component" value="Unassembled WGS sequence"/>
</dbReference>
<evidence type="ECO:0000313" key="9">
    <source>
        <dbReference type="Proteomes" id="UP001172708"/>
    </source>
</evidence>
<evidence type="ECO:0000256" key="3">
    <source>
        <dbReference type="ARBA" id="ARBA00012897"/>
    </source>
</evidence>
<comment type="pathway">
    <text evidence="1 5">Amino-acid degradation; L-alanine degradation via dehydrogenase pathway; NH(3) and pyruvate from L-alanine: step 1/1.</text>
</comment>
<evidence type="ECO:0000256" key="1">
    <source>
        <dbReference type="ARBA" id="ARBA00005206"/>
    </source>
</evidence>
<feature type="domain" description="Alanine dehydrogenase/pyridine nucleotide transhydrogenase N-terminal" evidence="7">
    <location>
        <begin position="4"/>
        <end position="134"/>
    </location>
</feature>
<name>A0ABT8GI06_9MICO</name>
<dbReference type="PANTHER" id="PTHR42795">
    <property type="entry name" value="ALANINE DEHYDROGENASE"/>
    <property type="match status" value="1"/>
</dbReference>
<evidence type="ECO:0000256" key="2">
    <source>
        <dbReference type="ARBA" id="ARBA00005689"/>
    </source>
</evidence>
<comment type="catalytic activity">
    <reaction evidence="5">
        <text>L-alanine + NAD(+) + H2O = pyruvate + NH4(+) + NADH + H(+)</text>
        <dbReference type="Rhea" id="RHEA:18405"/>
        <dbReference type="ChEBI" id="CHEBI:15361"/>
        <dbReference type="ChEBI" id="CHEBI:15377"/>
        <dbReference type="ChEBI" id="CHEBI:15378"/>
        <dbReference type="ChEBI" id="CHEBI:28938"/>
        <dbReference type="ChEBI" id="CHEBI:57540"/>
        <dbReference type="ChEBI" id="CHEBI:57945"/>
        <dbReference type="ChEBI" id="CHEBI:57972"/>
        <dbReference type="EC" id="1.4.1.1"/>
    </reaction>
</comment>
<evidence type="ECO:0000259" key="6">
    <source>
        <dbReference type="SMART" id="SM01002"/>
    </source>
</evidence>
<dbReference type="EC" id="1.4.1.1" evidence="3 5"/>
<keyword evidence="4 5" id="KW-0560">Oxidoreductase</keyword>
<dbReference type="InterPro" id="IPR007886">
    <property type="entry name" value="AlaDH/PNT_N"/>
</dbReference>
<dbReference type="InterPro" id="IPR036291">
    <property type="entry name" value="NAD(P)-bd_dom_sf"/>
</dbReference>
<dbReference type="Gene3D" id="3.40.50.720">
    <property type="entry name" value="NAD(P)-binding Rossmann-like Domain"/>
    <property type="match status" value="2"/>
</dbReference>
<evidence type="ECO:0000256" key="5">
    <source>
        <dbReference type="PIRNR" id="PIRNR000183"/>
    </source>
</evidence>
<dbReference type="PANTHER" id="PTHR42795:SF1">
    <property type="entry name" value="ALANINE DEHYDROGENASE"/>
    <property type="match status" value="1"/>
</dbReference>
<comment type="caution">
    <text evidence="8">The sequence shown here is derived from an EMBL/GenBank/DDBJ whole genome shotgun (WGS) entry which is preliminary data.</text>
</comment>
<dbReference type="NCBIfam" id="TIGR00518">
    <property type="entry name" value="alaDH"/>
    <property type="match status" value="1"/>
</dbReference>
<dbReference type="SMART" id="SM01002">
    <property type="entry name" value="AlaDh_PNT_C"/>
    <property type="match status" value="1"/>
</dbReference>
<dbReference type="SMART" id="SM01003">
    <property type="entry name" value="AlaDh_PNT_N"/>
    <property type="match status" value="1"/>
</dbReference>
<accession>A0ABT8GI06</accession>
<dbReference type="Pfam" id="PF01262">
    <property type="entry name" value="AlaDh_PNT_C"/>
    <property type="match status" value="1"/>
</dbReference>